<feature type="domain" description="F-box" evidence="1">
    <location>
        <begin position="11"/>
        <end position="44"/>
    </location>
</feature>
<dbReference type="Pfam" id="PF00646">
    <property type="entry name" value="F-box"/>
    <property type="match status" value="1"/>
</dbReference>
<dbReference type="InterPro" id="IPR055357">
    <property type="entry name" value="LRR_At1g61320_AtMIF1"/>
</dbReference>
<dbReference type="EMBL" id="GGEC01041595">
    <property type="protein sequence ID" value="MBX22079.1"/>
    <property type="molecule type" value="Transcribed_RNA"/>
</dbReference>
<evidence type="ECO:0000259" key="2">
    <source>
        <dbReference type="Pfam" id="PF23622"/>
    </source>
</evidence>
<accession>A0A2P2LVS2</accession>
<protein>
    <submittedName>
        <fullName evidence="3">Uncharacterized protein</fullName>
    </submittedName>
</protein>
<evidence type="ECO:0000259" key="1">
    <source>
        <dbReference type="Pfam" id="PF00646"/>
    </source>
</evidence>
<dbReference type="SUPFAM" id="SSF52058">
    <property type="entry name" value="L domain-like"/>
    <property type="match status" value="1"/>
</dbReference>
<dbReference type="InterPro" id="IPR036047">
    <property type="entry name" value="F-box-like_dom_sf"/>
</dbReference>
<dbReference type="Gene3D" id="1.20.1280.50">
    <property type="match status" value="1"/>
</dbReference>
<dbReference type="InterPro" id="IPR032675">
    <property type="entry name" value="LRR_dom_sf"/>
</dbReference>
<dbReference type="AlphaFoldDB" id="A0A2P2LVS2"/>
<dbReference type="InterPro" id="IPR053772">
    <property type="entry name" value="At1g61320/At1g61330-like"/>
</dbReference>
<dbReference type="Gene3D" id="3.80.10.10">
    <property type="entry name" value="Ribonuclease Inhibitor"/>
    <property type="match status" value="1"/>
</dbReference>
<name>A0A2P2LVS2_RHIMU</name>
<dbReference type="InterPro" id="IPR001810">
    <property type="entry name" value="F-box_dom"/>
</dbReference>
<evidence type="ECO:0000313" key="3">
    <source>
        <dbReference type="EMBL" id="MBX22079.1"/>
    </source>
</evidence>
<dbReference type="PANTHER" id="PTHR34145:SF28">
    <property type="entry name" value="F-BOX DOMAIN-CONTAINING PROTEIN"/>
    <property type="match status" value="1"/>
</dbReference>
<dbReference type="Pfam" id="PF23622">
    <property type="entry name" value="LRR_At1g61320_AtMIF1"/>
    <property type="match status" value="1"/>
</dbReference>
<reference evidence="3" key="1">
    <citation type="submission" date="2018-02" db="EMBL/GenBank/DDBJ databases">
        <title>Rhizophora mucronata_Transcriptome.</title>
        <authorList>
            <person name="Meera S.P."/>
            <person name="Sreeshan A."/>
            <person name="Augustine A."/>
        </authorList>
    </citation>
    <scope>NUCLEOTIDE SEQUENCE</scope>
    <source>
        <tissue evidence="3">Leaf</tissue>
    </source>
</reference>
<dbReference type="EMBL" id="GGEC01041608">
    <property type="protein sequence ID" value="MBX22092.1"/>
    <property type="molecule type" value="Transcribed_RNA"/>
</dbReference>
<dbReference type="PANTHER" id="PTHR34145">
    <property type="entry name" value="OS02G0105600 PROTEIN"/>
    <property type="match status" value="1"/>
</dbReference>
<sequence>MDEDTKAIDRISGLPPFVIHNIMSLLSAKEVVQTSVLSKTWYRLRESHPILEFDQSYFVGQDLASIRPKHFSHTQREQFSESIGNFTKFVEDSLQRFSKLNFRLKKFRLSISLIGSELCSTVDKWIELAIGCGVREFILHVKTDEDGNYTVPETVLSAKCISNLDICGCSWMHPFARYNIQLQFLENLSLDHVHVNEEMIQKLTKECPLLENLSLLNCWGLKRFDLSKLIKLKDICLVVKDLESIKIVAPSLQTFILHTGIGTELCMIDMVECKNLRSLHLLCVKIADQEFHNLISMFSLLEHLVVHHCAYLGKVNISSKQLKSLTLLYNTQLEDVEIDTPNLLQFSYRSCKVPQTYSINAPCKWFVDFVCHDASDTLWYLKVKKFLRTTNQLAKLGLSIISSKDLPDLHGLREDSPSLPCEVENVFLLVVSPVSNYQAFLDYLLWVCYPKNLSVLVNPLDEVHFYKWFFDELMKRQVNCCTSDRIQCWRHYLKGIKIENFKRDEDAKGPFSLDALMDSQPTPPSGTITFSLQWHSELPSMID</sequence>
<feature type="domain" description="At1g61320/AtMIF1 LRR" evidence="2">
    <location>
        <begin position="102"/>
        <end position="277"/>
    </location>
</feature>
<organism evidence="3">
    <name type="scientific">Rhizophora mucronata</name>
    <name type="common">Asiatic mangrove</name>
    <dbReference type="NCBI Taxonomy" id="61149"/>
    <lineage>
        <taxon>Eukaryota</taxon>
        <taxon>Viridiplantae</taxon>
        <taxon>Streptophyta</taxon>
        <taxon>Embryophyta</taxon>
        <taxon>Tracheophyta</taxon>
        <taxon>Spermatophyta</taxon>
        <taxon>Magnoliopsida</taxon>
        <taxon>eudicotyledons</taxon>
        <taxon>Gunneridae</taxon>
        <taxon>Pentapetalae</taxon>
        <taxon>rosids</taxon>
        <taxon>fabids</taxon>
        <taxon>Malpighiales</taxon>
        <taxon>Rhizophoraceae</taxon>
        <taxon>Rhizophora</taxon>
    </lineage>
</organism>
<proteinExistence type="predicted"/>
<dbReference type="SUPFAM" id="SSF81383">
    <property type="entry name" value="F-box domain"/>
    <property type="match status" value="1"/>
</dbReference>